<dbReference type="InterPro" id="IPR036365">
    <property type="entry name" value="PGBD-like_sf"/>
</dbReference>
<dbReference type="Pfam" id="PF01471">
    <property type="entry name" value="PG_binding_1"/>
    <property type="match status" value="2"/>
</dbReference>
<reference evidence="3" key="2">
    <citation type="journal article" date="2021" name="Mar. Drugs">
        <title>Genome Reduction and Secondary Metabolism of the Marine Sponge-Associated Cyanobacterium Leptothoe.</title>
        <authorList>
            <person name="Konstantinou D."/>
            <person name="Popin R.V."/>
            <person name="Fewer D.P."/>
            <person name="Sivonen K."/>
            <person name="Gkelis S."/>
        </authorList>
    </citation>
    <scope>NUCLEOTIDE SEQUENCE</scope>
    <source>
        <strain evidence="3">TAU-MAC 1115</strain>
    </source>
</reference>
<sequence length="312" mass="34492">MLYLLDMITLGQQDMSISGLFATTRHTARFSVKLFLGVWLLGAPAMAQTPSQFESPILMAQRQTILREGDRGAAVRELQQSLDSNGLFPAAIDGVYGSETTRAVRQFQRIRGLEVTGIADDDTLDELGVDLDRLTVGLSHPEHGFISGDRVTPDSSSEDVRTLQQVLRMFGFDLDTDGIYGGQTEQAVRAYERTAGLSVDGIADRTTLLDMGFSTDSRNFRDDRRTNSRDRSRRSPSDGVGSSRSSYGRYVAAIIAGPSELSNVRQDFPNATVERNNQGEYISIGRFVEHEDADDWADFASDLGYEARVLRD</sequence>
<evidence type="ECO:0000259" key="2">
    <source>
        <dbReference type="Pfam" id="PF01471"/>
    </source>
</evidence>
<accession>A0A947DFU4</accession>
<evidence type="ECO:0000313" key="3">
    <source>
        <dbReference type="EMBL" id="MBT9315629.1"/>
    </source>
</evidence>
<dbReference type="Gene3D" id="1.10.101.10">
    <property type="entry name" value="PGBD-like superfamily/PGBD"/>
    <property type="match status" value="2"/>
</dbReference>
<feature type="domain" description="Peptidoglycan binding-like" evidence="2">
    <location>
        <begin position="71"/>
        <end position="127"/>
    </location>
</feature>
<feature type="region of interest" description="Disordered" evidence="1">
    <location>
        <begin position="219"/>
        <end position="245"/>
    </location>
</feature>
<proteinExistence type="predicted"/>
<dbReference type="AlphaFoldDB" id="A0A947DFU4"/>
<evidence type="ECO:0000256" key="1">
    <source>
        <dbReference type="SAM" id="MobiDB-lite"/>
    </source>
</evidence>
<feature type="domain" description="Peptidoglycan binding-like" evidence="2">
    <location>
        <begin position="156"/>
        <end position="208"/>
    </location>
</feature>
<name>A0A947DFU4_9CYAN</name>
<comment type="caution">
    <text evidence="3">The sequence shown here is derived from an EMBL/GenBank/DDBJ whole genome shotgun (WGS) entry which is preliminary data.</text>
</comment>
<dbReference type="Proteomes" id="UP000717364">
    <property type="component" value="Unassembled WGS sequence"/>
</dbReference>
<keyword evidence="4" id="KW-1185">Reference proteome</keyword>
<dbReference type="EMBL" id="JADOES010000014">
    <property type="protein sequence ID" value="MBT9315629.1"/>
    <property type="molecule type" value="Genomic_DNA"/>
</dbReference>
<evidence type="ECO:0000313" key="4">
    <source>
        <dbReference type="Proteomes" id="UP000717364"/>
    </source>
</evidence>
<dbReference type="RefSeq" id="WP_215608695.1">
    <property type="nucleotide sequence ID" value="NZ_JADOES010000014.1"/>
</dbReference>
<dbReference type="InterPro" id="IPR002477">
    <property type="entry name" value="Peptidoglycan-bd-like"/>
</dbReference>
<reference evidence="3" key="1">
    <citation type="submission" date="2020-11" db="EMBL/GenBank/DDBJ databases">
        <authorList>
            <person name="Konstantinou D."/>
            <person name="Gkelis S."/>
            <person name="Popin R."/>
            <person name="Fewer D."/>
            <person name="Sivonen K."/>
        </authorList>
    </citation>
    <scope>NUCLEOTIDE SEQUENCE</scope>
    <source>
        <strain evidence="3">TAU-MAC 1115</strain>
    </source>
</reference>
<dbReference type="InterPro" id="IPR036366">
    <property type="entry name" value="PGBDSf"/>
</dbReference>
<protein>
    <submittedName>
        <fullName evidence="3">Peptidoglycan-binding protein</fullName>
    </submittedName>
</protein>
<organism evidence="3 4">
    <name type="scientific">Leptothoe spongobia TAU-MAC 1115</name>
    <dbReference type="NCBI Taxonomy" id="1967444"/>
    <lineage>
        <taxon>Bacteria</taxon>
        <taxon>Bacillati</taxon>
        <taxon>Cyanobacteriota</taxon>
        <taxon>Cyanophyceae</taxon>
        <taxon>Nodosilineales</taxon>
        <taxon>Cymatolegaceae</taxon>
        <taxon>Leptothoe</taxon>
        <taxon>Leptothoe spongobia</taxon>
    </lineage>
</organism>
<feature type="compositionally biased region" description="Basic and acidic residues" evidence="1">
    <location>
        <begin position="219"/>
        <end position="236"/>
    </location>
</feature>
<dbReference type="SUPFAM" id="SSF47090">
    <property type="entry name" value="PGBD-like"/>
    <property type="match status" value="2"/>
</dbReference>
<gene>
    <name evidence="3" type="ORF">IXB50_09345</name>
</gene>